<name>A0ACC0CMI6_9PEZI</name>
<reference evidence="1 2" key="1">
    <citation type="journal article" date="2022" name="New Phytol.">
        <title>Ecological generalism drives hyperdiversity of secondary metabolite gene clusters in xylarialean endophytes.</title>
        <authorList>
            <person name="Franco M.E.E."/>
            <person name="Wisecaver J.H."/>
            <person name="Arnold A.E."/>
            <person name="Ju Y.M."/>
            <person name="Slot J.C."/>
            <person name="Ahrendt S."/>
            <person name="Moore L.P."/>
            <person name="Eastman K.E."/>
            <person name="Scott K."/>
            <person name="Konkel Z."/>
            <person name="Mondo S.J."/>
            <person name="Kuo A."/>
            <person name="Hayes R.D."/>
            <person name="Haridas S."/>
            <person name="Andreopoulos B."/>
            <person name="Riley R."/>
            <person name="LaButti K."/>
            <person name="Pangilinan J."/>
            <person name="Lipzen A."/>
            <person name="Amirebrahimi M."/>
            <person name="Yan J."/>
            <person name="Adam C."/>
            <person name="Keymanesh K."/>
            <person name="Ng V."/>
            <person name="Louie K."/>
            <person name="Northen T."/>
            <person name="Drula E."/>
            <person name="Henrissat B."/>
            <person name="Hsieh H.M."/>
            <person name="Youens-Clark K."/>
            <person name="Lutzoni F."/>
            <person name="Miadlikowska J."/>
            <person name="Eastwood D.C."/>
            <person name="Hamelin R.C."/>
            <person name="Grigoriev I.V."/>
            <person name="U'Ren J.M."/>
        </authorList>
    </citation>
    <scope>NUCLEOTIDE SEQUENCE [LARGE SCALE GENOMIC DNA]</scope>
    <source>
        <strain evidence="1 2">ER1909</strain>
    </source>
</reference>
<accession>A0ACC0CMI6</accession>
<comment type="caution">
    <text evidence="1">The sequence shown here is derived from an EMBL/GenBank/DDBJ whole genome shotgun (WGS) entry which is preliminary data.</text>
</comment>
<dbReference type="Proteomes" id="UP001497680">
    <property type="component" value="Unassembled WGS sequence"/>
</dbReference>
<protein>
    <submittedName>
        <fullName evidence="1">Cytochrome P450</fullName>
    </submittedName>
</protein>
<gene>
    <name evidence="1" type="ORF">F4821DRAFT_248764</name>
</gene>
<feature type="non-terminal residue" evidence="1">
    <location>
        <position position="505"/>
    </location>
</feature>
<dbReference type="EMBL" id="MU394389">
    <property type="protein sequence ID" value="KAI6081688.1"/>
    <property type="molecule type" value="Genomic_DNA"/>
</dbReference>
<evidence type="ECO:0000313" key="1">
    <source>
        <dbReference type="EMBL" id="KAI6081688.1"/>
    </source>
</evidence>
<organism evidence="1 2">
    <name type="scientific">Hypoxylon rubiginosum</name>
    <dbReference type="NCBI Taxonomy" id="110542"/>
    <lineage>
        <taxon>Eukaryota</taxon>
        <taxon>Fungi</taxon>
        <taxon>Dikarya</taxon>
        <taxon>Ascomycota</taxon>
        <taxon>Pezizomycotina</taxon>
        <taxon>Sordariomycetes</taxon>
        <taxon>Xylariomycetidae</taxon>
        <taxon>Xylariales</taxon>
        <taxon>Hypoxylaceae</taxon>
        <taxon>Hypoxylon</taxon>
    </lineage>
</organism>
<sequence>MILDLERLSLAQVATVWPLVLGLGSILILLRSIYRLFFHPLSHIPGPKIAALSRVYEFYYDVVLRGKYIWKIEEMHKKYGPVVRISPREIHINDPYFYDEVYAPSGRKREKDRDFVGIFGFPTSMISTIPHELHRTRRGILNNFFSKRSVMALSSIIFEKQKQLTQRLEEAHHRDSVVRLDDGYAALTADIIAQYCWGKCPGFLEDQNFRNDIRESISEVSAMVHINRFFPFLASLPHWVMAVIKPNSTAVSDMQNMVTASSAQKSDDKDVHRNIFDALMDASIPPQERSANRLQDEGMIVIIAGTETTARALTMASYYIYQNKPMLQKLRDEIKTVMPSPTSDAPWSELEQLPYMNGVINEALRVSLGAVFRSTRVAPTEPLTYKDLVIPPGTPVSMCSYFVHMDPNVFPDPESFKPERWVEAAEKGEHLNRFLVAFSKGSRNCLGMNLAFAELYMTLATIVRRFDIELYETSPEDIRMVRDMGIAQPERGEFRVRAKITKILT</sequence>
<evidence type="ECO:0000313" key="2">
    <source>
        <dbReference type="Proteomes" id="UP001497680"/>
    </source>
</evidence>
<keyword evidence="2" id="KW-1185">Reference proteome</keyword>
<proteinExistence type="predicted"/>